<proteinExistence type="inferred from homology"/>
<dbReference type="Gene3D" id="2.20.28.10">
    <property type="match status" value="1"/>
</dbReference>
<evidence type="ECO:0000256" key="6">
    <source>
        <dbReference type="ARBA" id="ARBA00022801"/>
    </source>
</evidence>
<gene>
    <name evidence="17" type="ORF">DLAC_06170</name>
</gene>
<evidence type="ECO:0000256" key="4">
    <source>
        <dbReference type="ARBA" id="ARBA00022741"/>
    </source>
</evidence>
<dbReference type="GO" id="GO:0003697">
    <property type="term" value="F:single-stranded DNA binding"/>
    <property type="evidence" value="ECO:0007669"/>
    <property type="project" value="TreeGrafter"/>
</dbReference>
<comment type="catalytic activity">
    <reaction evidence="13">
        <text>ATP + H2O = ADP + phosphate + H(+)</text>
        <dbReference type="Rhea" id="RHEA:13065"/>
        <dbReference type="ChEBI" id="CHEBI:15377"/>
        <dbReference type="ChEBI" id="CHEBI:15378"/>
        <dbReference type="ChEBI" id="CHEBI:30616"/>
        <dbReference type="ChEBI" id="CHEBI:43474"/>
        <dbReference type="ChEBI" id="CHEBI:456216"/>
        <dbReference type="EC" id="3.6.4.12"/>
    </reaction>
</comment>
<evidence type="ECO:0000256" key="10">
    <source>
        <dbReference type="ARBA" id="ARBA00023204"/>
    </source>
</evidence>
<keyword evidence="5" id="KW-0227">DNA damage</keyword>
<sequence length="813" mass="91900">MKNTQIVTQQRNDISEPPVDQDDIEIPELEKLLAWDIYFPPNKPAPNYKTELKDLEDANSQMSAMDMDSDGDDDKSHSVQKKRYDLIKQFINPLYHYYNNRIYAPDDNNTIAMDYLLLKNDIFKSLREFDRCLKNEPEIVLDCIGVCMYEIIYRKLNQSKHLRKKIKIRLFNFEPILPLRKLRSNLIGKYVSIKGTVIRVGNVKPMVMEMQFTCSKCREAIHKYFPEGKVQLPTECVKKGCTSRVFEPNRSTATTCDWQKIKLQEEIDQRESSGAPRTVDCELTDDLIELVVPGDVVTLSGVVKVLKSEERGQQQNRTVYLMYIDVNSVESNKKGSTGKLDTVTYSLKDMYGIKEIAEDPNVFQLIVNSICPAIYGHHMVKAGLTLALFGGTPKNNSAHSESKNRVNIRSDPHVLIVGDPGLGKSQMLKAVQALTPRGVMVCGGLSTIAGLTVTLLKEPGSGDFALEAGALVLSDQGCCFIDEFDKMSNEHPALLEAMEQQSVSIAKAGIVCNLPARTSVIAAANPVGGHYNRAKTVSENIKMSLPVLSRFDLIFILMDKPNSDMDQIISHHITDLHSTGYNESNGANQKKRKHGHLNNNNNPSLGQLTQSAYDDEGKRIPLKERLIIRPGQPFDAITTPLLRKYISYAKKYVQPRLTEEAAAEIQRFYLELRSKSNSSDSMPVTTRQLESLIRLCEARAKLELRELVTKEDALDIIEIMKDALFDSFEDEYGNIDFRRATGMSKSNLGTKYISILSKEAKKRNCKEFSKDEIFRIIKESKLPVDSFDMIIENLNFHGRILKKAHKYVIETLC</sequence>
<keyword evidence="11" id="KW-0539">Nucleus</keyword>
<dbReference type="PANTHER" id="PTHR11630">
    <property type="entry name" value="DNA REPLICATION LICENSING FACTOR MCM FAMILY MEMBER"/>
    <property type="match status" value="1"/>
</dbReference>
<feature type="compositionally biased region" description="Polar residues" evidence="15">
    <location>
        <begin position="1"/>
        <end position="12"/>
    </location>
</feature>
<feature type="domain" description="MCM C-terminal AAA(+) ATPase" evidence="16">
    <location>
        <begin position="362"/>
        <end position="573"/>
    </location>
</feature>
<evidence type="ECO:0000256" key="12">
    <source>
        <dbReference type="ARBA" id="ARBA00042306"/>
    </source>
</evidence>
<dbReference type="OMA" id="THTVDWQ"/>
<evidence type="ECO:0000256" key="9">
    <source>
        <dbReference type="ARBA" id="ARBA00023125"/>
    </source>
</evidence>
<evidence type="ECO:0000256" key="2">
    <source>
        <dbReference type="ARBA" id="ARBA00008010"/>
    </source>
</evidence>
<dbReference type="FunFam" id="2.20.28.10:FF:000007">
    <property type="entry name" value="DNA helicase MCM8 isoform X1"/>
    <property type="match status" value="1"/>
</dbReference>
<dbReference type="SMART" id="SM00382">
    <property type="entry name" value="AAA"/>
    <property type="match status" value="1"/>
</dbReference>
<evidence type="ECO:0000256" key="15">
    <source>
        <dbReference type="SAM" id="MobiDB-lite"/>
    </source>
</evidence>
<dbReference type="InterPro" id="IPR031327">
    <property type="entry name" value="MCM"/>
</dbReference>
<evidence type="ECO:0000256" key="7">
    <source>
        <dbReference type="ARBA" id="ARBA00022806"/>
    </source>
</evidence>
<dbReference type="SMART" id="SM00350">
    <property type="entry name" value="MCM"/>
    <property type="match status" value="1"/>
</dbReference>
<dbReference type="Pfam" id="PF25051">
    <property type="entry name" value="WHD_MCM8"/>
    <property type="match status" value="1"/>
</dbReference>
<feature type="compositionally biased region" description="Polar residues" evidence="15">
    <location>
        <begin position="597"/>
        <end position="609"/>
    </location>
</feature>
<evidence type="ECO:0000256" key="3">
    <source>
        <dbReference type="ARBA" id="ARBA00012551"/>
    </source>
</evidence>
<protein>
    <recommendedName>
        <fullName evidence="3">DNA helicase</fullName>
        <ecNumber evidence="3">3.6.4.12</ecNumber>
    </recommendedName>
    <alternativeName>
        <fullName evidence="12">Minichromosome maintenance 8</fullName>
    </alternativeName>
</protein>
<dbReference type="FunCoup" id="A0A151ZHT8">
    <property type="interactions" value="122"/>
</dbReference>
<evidence type="ECO:0000256" key="1">
    <source>
        <dbReference type="ARBA" id="ARBA00004123"/>
    </source>
</evidence>
<keyword evidence="7" id="KW-0347">Helicase</keyword>
<dbReference type="Pfam" id="PF17855">
    <property type="entry name" value="MCM_lid"/>
    <property type="match status" value="1"/>
</dbReference>
<name>A0A151ZHT8_TIELA</name>
<dbReference type="GO" id="GO:0017116">
    <property type="term" value="F:single-stranded DNA helicase activity"/>
    <property type="evidence" value="ECO:0007669"/>
    <property type="project" value="TreeGrafter"/>
</dbReference>
<dbReference type="SUPFAM" id="SSF52540">
    <property type="entry name" value="P-loop containing nucleoside triphosphate hydrolases"/>
    <property type="match status" value="1"/>
</dbReference>
<dbReference type="Proteomes" id="UP000076078">
    <property type="component" value="Unassembled WGS sequence"/>
</dbReference>
<keyword evidence="4 14" id="KW-0547">Nucleotide-binding</keyword>
<evidence type="ECO:0000259" key="16">
    <source>
        <dbReference type="PROSITE" id="PS50051"/>
    </source>
</evidence>
<comment type="caution">
    <text evidence="17">The sequence shown here is derived from an EMBL/GenBank/DDBJ whole genome shotgun (WGS) entry which is preliminary data.</text>
</comment>
<reference evidence="17 18" key="1">
    <citation type="submission" date="2015-12" db="EMBL/GenBank/DDBJ databases">
        <title>Dictyostelia acquired genes for synthesis and detection of signals that induce cell-type specialization by lateral gene transfer from prokaryotes.</title>
        <authorList>
            <person name="Gloeckner G."/>
            <person name="Schaap P."/>
        </authorList>
    </citation>
    <scope>NUCLEOTIDE SEQUENCE [LARGE SCALE GENOMIC DNA]</scope>
    <source>
        <strain evidence="17 18">TK</strain>
    </source>
</reference>
<dbReference type="InterPro" id="IPR001208">
    <property type="entry name" value="MCM_dom"/>
</dbReference>
<dbReference type="GO" id="GO:0042555">
    <property type="term" value="C:MCM complex"/>
    <property type="evidence" value="ECO:0007669"/>
    <property type="project" value="TreeGrafter"/>
</dbReference>
<comment type="similarity">
    <text evidence="2 14">Belongs to the MCM family.</text>
</comment>
<dbReference type="CDD" id="cd17759">
    <property type="entry name" value="MCM8"/>
    <property type="match status" value="1"/>
</dbReference>
<evidence type="ECO:0000256" key="14">
    <source>
        <dbReference type="RuleBase" id="RU004070"/>
    </source>
</evidence>
<accession>A0A151ZHT8</accession>
<dbReference type="GO" id="GO:0000724">
    <property type="term" value="P:double-strand break repair via homologous recombination"/>
    <property type="evidence" value="ECO:0007669"/>
    <property type="project" value="UniProtKB-ARBA"/>
</dbReference>
<dbReference type="InterPro" id="IPR041562">
    <property type="entry name" value="MCM_lid"/>
</dbReference>
<dbReference type="AlphaFoldDB" id="A0A151ZHT8"/>
<dbReference type="EC" id="3.6.4.12" evidence="3"/>
<dbReference type="EMBL" id="LODT01000028">
    <property type="protein sequence ID" value="KYQ93477.1"/>
    <property type="molecule type" value="Genomic_DNA"/>
</dbReference>
<dbReference type="SUPFAM" id="SSF50249">
    <property type="entry name" value="Nucleic acid-binding proteins"/>
    <property type="match status" value="1"/>
</dbReference>
<feature type="region of interest" description="Disordered" evidence="15">
    <location>
        <begin position="1"/>
        <end position="22"/>
    </location>
</feature>
<evidence type="ECO:0000256" key="13">
    <source>
        <dbReference type="ARBA" id="ARBA00047995"/>
    </source>
</evidence>
<keyword evidence="8 14" id="KW-0067">ATP-binding</keyword>
<evidence type="ECO:0000313" key="17">
    <source>
        <dbReference type="EMBL" id="KYQ93477.1"/>
    </source>
</evidence>
<dbReference type="PRINTS" id="PR01657">
    <property type="entry name" value="MCMFAMILY"/>
</dbReference>
<dbReference type="InParanoid" id="A0A151ZHT8"/>
<dbReference type="GO" id="GO:0005524">
    <property type="term" value="F:ATP binding"/>
    <property type="evidence" value="ECO:0007669"/>
    <property type="project" value="UniProtKB-KW"/>
</dbReference>
<organism evidence="17 18">
    <name type="scientific">Tieghemostelium lacteum</name>
    <name type="common">Slime mold</name>
    <name type="synonym">Dictyostelium lacteum</name>
    <dbReference type="NCBI Taxonomy" id="361077"/>
    <lineage>
        <taxon>Eukaryota</taxon>
        <taxon>Amoebozoa</taxon>
        <taxon>Evosea</taxon>
        <taxon>Eumycetozoa</taxon>
        <taxon>Dictyostelia</taxon>
        <taxon>Dictyosteliales</taxon>
        <taxon>Raperosteliaceae</taxon>
        <taxon>Tieghemostelium</taxon>
    </lineage>
</organism>
<keyword evidence="10" id="KW-0234">DNA repair</keyword>
<dbReference type="InterPro" id="IPR027417">
    <property type="entry name" value="P-loop_NTPase"/>
</dbReference>
<dbReference type="Gene3D" id="2.40.50.140">
    <property type="entry name" value="Nucleic acid-binding proteins"/>
    <property type="match status" value="1"/>
</dbReference>
<dbReference type="GO" id="GO:0005634">
    <property type="term" value="C:nucleus"/>
    <property type="evidence" value="ECO:0007669"/>
    <property type="project" value="UniProtKB-SubCell"/>
</dbReference>
<comment type="subcellular location">
    <subcellularLocation>
        <location evidence="1">Nucleus</location>
    </subcellularLocation>
</comment>
<dbReference type="InterPro" id="IPR056875">
    <property type="entry name" value="MCM8/REC_WHD"/>
</dbReference>
<dbReference type="CDD" id="cd22247">
    <property type="entry name" value="MCM8_WHD"/>
    <property type="match status" value="1"/>
</dbReference>
<evidence type="ECO:0000256" key="11">
    <source>
        <dbReference type="ARBA" id="ARBA00023242"/>
    </source>
</evidence>
<dbReference type="STRING" id="361077.A0A151ZHT8"/>
<evidence type="ECO:0000313" key="18">
    <source>
        <dbReference type="Proteomes" id="UP000076078"/>
    </source>
</evidence>
<dbReference type="PANTHER" id="PTHR11630:SF47">
    <property type="entry name" value="DNA HELICASE MCM8"/>
    <property type="match status" value="1"/>
</dbReference>
<dbReference type="PROSITE" id="PS50051">
    <property type="entry name" value="MCM_2"/>
    <property type="match status" value="1"/>
</dbReference>
<dbReference type="Pfam" id="PF00493">
    <property type="entry name" value="MCM"/>
    <property type="match status" value="1"/>
</dbReference>
<feature type="region of interest" description="Disordered" evidence="15">
    <location>
        <begin position="580"/>
        <end position="609"/>
    </location>
</feature>
<dbReference type="InterPro" id="IPR012340">
    <property type="entry name" value="NA-bd_OB-fold"/>
</dbReference>
<dbReference type="GO" id="GO:0016787">
    <property type="term" value="F:hydrolase activity"/>
    <property type="evidence" value="ECO:0007669"/>
    <property type="project" value="UniProtKB-KW"/>
</dbReference>
<keyword evidence="9 14" id="KW-0238">DNA-binding</keyword>
<evidence type="ECO:0000256" key="8">
    <source>
        <dbReference type="ARBA" id="ARBA00022840"/>
    </source>
</evidence>
<dbReference type="InterPro" id="IPR033762">
    <property type="entry name" value="MCM_OB"/>
</dbReference>
<evidence type="ECO:0000256" key="5">
    <source>
        <dbReference type="ARBA" id="ARBA00022763"/>
    </source>
</evidence>
<keyword evidence="18" id="KW-1185">Reference proteome</keyword>
<dbReference type="Pfam" id="PF17207">
    <property type="entry name" value="MCM_OB"/>
    <property type="match status" value="1"/>
</dbReference>
<dbReference type="InterPro" id="IPR003593">
    <property type="entry name" value="AAA+_ATPase"/>
</dbReference>
<keyword evidence="6" id="KW-0378">Hydrolase</keyword>
<dbReference type="Gene3D" id="3.40.50.300">
    <property type="entry name" value="P-loop containing nucleotide triphosphate hydrolases"/>
    <property type="match status" value="1"/>
</dbReference>
<dbReference type="OrthoDB" id="422555at2759"/>